<keyword evidence="3" id="KW-1185">Reference proteome</keyword>
<gene>
    <name evidence="2" type="ORF">M409DRAFT_23378</name>
</gene>
<dbReference type="RefSeq" id="XP_033667078.1">
    <property type="nucleotide sequence ID" value="XM_033806767.1"/>
</dbReference>
<accession>A0A6A6CKF2</accession>
<proteinExistence type="predicted"/>
<evidence type="ECO:0000256" key="1">
    <source>
        <dbReference type="SAM" id="MobiDB-lite"/>
    </source>
</evidence>
<feature type="region of interest" description="Disordered" evidence="1">
    <location>
        <begin position="941"/>
        <end position="973"/>
    </location>
</feature>
<reference evidence="2" key="1">
    <citation type="journal article" date="2020" name="Stud. Mycol.">
        <title>101 Dothideomycetes genomes: a test case for predicting lifestyles and emergence of pathogens.</title>
        <authorList>
            <person name="Haridas S."/>
            <person name="Albert R."/>
            <person name="Binder M."/>
            <person name="Bloem J."/>
            <person name="Labutti K."/>
            <person name="Salamov A."/>
            <person name="Andreopoulos B."/>
            <person name="Baker S."/>
            <person name="Barry K."/>
            <person name="Bills G."/>
            <person name="Bluhm B."/>
            <person name="Cannon C."/>
            <person name="Castanera R."/>
            <person name="Culley D."/>
            <person name="Daum C."/>
            <person name="Ezra D."/>
            <person name="Gonzalez J."/>
            <person name="Henrissat B."/>
            <person name="Kuo A."/>
            <person name="Liang C."/>
            <person name="Lipzen A."/>
            <person name="Lutzoni F."/>
            <person name="Magnuson J."/>
            <person name="Mondo S."/>
            <person name="Nolan M."/>
            <person name="Ohm R."/>
            <person name="Pangilinan J."/>
            <person name="Park H.-J."/>
            <person name="Ramirez L."/>
            <person name="Alfaro M."/>
            <person name="Sun H."/>
            <person name="Tritt A."/>
            <person name="Yoshinaga Y."/>
            <person name="Zwiers L.-H."/>
            <person name="Turgeon B."/>
            <person name="Goodwin S."/>
            <person name="Spatafora J."/>
            <person name="Crous P."/>
            <person name="Grigoriev I."/>
        </authorList>
    </citation>
    <scope>NUCLEOTIDE SEQUENCE</scope>
    <source>
        <strain evidence="2">ATCC 36951</strain>
    </source>
</reference>
<dbReference type="OrthoDB" id="410701at2759"/>
<feature type="region of interest" description="Disordered" evidence="1">
    <location>
        <begin position="762"/>
        <end position="787"/>
    </location>
</feature>
<dbReference type="GeneID" id="54560039"/>
<name>A0A6A6CKF2_ZASCE</name>
<dbReference type="EMBL" id="ML993597">
    <property type="protein sequence ID" value="KAF2166189.1"/>
    <property type="molecule type" value="Genomic_DNA"/>
</dbReference>
<feature type="compositionally biased region" description="Basic and acidic residues" evidence="1">
    <location>
        <begin position="941"/>
        <end position="950"/>
    </location>
</feature>
<feature type="compositionally biased region" description="Basic and acidic residues" evidence="1">
    <location>
        <begin position="776"/>
        <end position="787"/>
    </location>
</feature>
<dbReference type="Proteomes" id="UP000799537">
    <property type="component" value="Unassembled WGS sequence"/>
</dbReference>
<feature type="region of interest" description="Disordered" evidence="1">
    <location>
        <begin position="1"/>
        <end position="49"/>
    </location>
</feature>
<organism evidence="2 3">
    <name type="scientific">Zasmidium cellare ATCC 36951</name>
    <dbReference type="NCBI Taxonomy" id="1080233"/>
    <lineage>
        <taxon>Eukaryota</taxon>
        <taxon>Fungi</taxon>
        <taxon>Dikarya</taxon>
        <taxon>Ascomycota</taxon>
        <taxon>Pezizomycotina</taxon>
        <taxon>Dothideomycetes</taxon>
        <taxon>Dothideomycetidae</taxon>
        <taxon>Mycosphaerellales</taxon>
        <taxon>Mycosphaerellaceae</taxon>
        <taxon>Zasmidium</taxon>
    </lineage>
</organism>
<sequence>MAHAASPILLRGTRKPLRQMNNMNPTRRPRPSQAYNPERNRAAAAKHRPSKINLSYVNPRSSRLWSEYSNRRKRQFNAQRSKRNRLCPLSLQQLTAPYIRRNAVRDAFSDGHIALTAEEQQFLQHRGYTLEDVASWARIISEKDALAAANILSAQLESCGPKTVPVWVLLYTLRKEMKDMPDDFTSVVFIAVMRLLRHARDVWPQSMSTITNIVLQHLQSRQLKEGAFPKSELAKITHLLNKLINLISLSTAEHPFKDVAYQESAVMLVLQYMADCRPSLYINRQGYRGVIRIQLRQRKTTQERQWAELKSLSWPPWKVDRTAMDSELGPEHGISRAGATLARMREAGYRPFYWEKLAEVFTGWDIDQTPTIQMRSLLSSPGMMLSSKIRMTHEPWAARILSTRTIQEAWACYLAWEDEKLPPDQDVYLATFSKLHEEQRRQRMSTVIGRDESAKTMRRWPLLPGDTREIRPLPPSTHLETYTRTAPPTVTEFYRTLQNAGIDLQDRCLAFVVEHATTLDEGLERLRRARSKYPELDSVISLSRSEDVLKVPSSIYAATVKLWTRFPRSSLSKLQSHEQSADTTDTELAVLPDYRFNHDNPVVNALKLLHIRPPTDPWLWGEILQQFTASNAHTLVGLSSAIEPASASTDRLQRSQALPEHLDRYKGAMNALRLVQHIAHLQEEQNIDVTTKGFWALCRCVQNAVTASWKVLQRAARLESPLDEKFGFKLLLREAETLARESRAYREWLRCQFTSWTGEEKGLKMQTPNVEDAEEESAHHTDSPEELPKLLAVPDPASLHAYIRALGWLGDYKGLHATVRWMREYRSELLERSERDRRGEEMARRAVVALRVFLERSWIRDATLEPDPNDAAQFEYAEHSTEAASLLARARSPAEAEDIAAVREIVEDVEEWGGWPSDEEVQTYIDDKVFWETGEWTWTKWERPVPRNDDSESPPTVRHAPGLPAKHKSVRHS</sequence>
<evidence type="ECO:0000313" key="3">
    <source>
        <dbReference type="Proteomes" id="UP000799537"/>
    </source>
</evidence>
<dbReference type="AlphaFoldDB" id="A0A6A6CKF2"/>
<evidence type="ECO:0000313" key="2">
    <source>
        <dbReference type="EMBL" id="KAF2166189.1"/>
    </source>
</evidence>
<protein>
    <submittedName>
        <fullName evidence="2">Uncharacterized protein</fullName>
    </submittedName>
</protein>